<gene>
    <name evidence="1" type="ORF">METZ01_LOCUS41364</name>
</gene>
<dbReference type="EMBL" id="UINC01001773">
    <property type="protein sequence ID" value="SUZ88510.1"/>
    <property type="molecule type" value="Genomic_DNA"/>
</dbReference>
<dbReference type="AlphaFoldDB" id="A0A381RA48"/>
<evidence type="ECO:0000313" key="1">
    <source>
        <dbReference type="EMBL" id="SUZ88510.1"/>
    </source>
</evidence>
<name>A0A381RA48_9ZZZZ</name>
<sequence length="193" mass="21152">VNAGKVINVGKKLFLLVSVLTSSSLLLGADSLCFIDKELNKDTAKKLKEVRSQTHSICLNCSGDSCTLKSWPTEKSNDAAVCKLLFCTPSRVSRVFKLPEGAENGKSLISFDYFITDKGKIKGVDVTNVKGGMNERQAYKYLTSFAKKTSFEPLKIDGKNYQLLSLSGQVIAIIGSPDDINKYQANDTGVWRN</sequence>
<accession>A0A381RA48</accession>
<feature type="non-terminal residue" evidence="1">
    <location>
        <position position="1"/>
    </location>
</feature>
<proteinExistence type="predicted"/>
<reference evidence="1" key="1">
    <citation type="submission" date="2018-05" db="EMBL/GenBank/DDBJ databases">
        <authorList>
            <person name="Lanie J.A."/>
            <person name="Ng W.-L."/>
            <person name="Kazmierczak K.M."/>
            <person name="Andrzejewski T.M."/>
            <person name="Davidsen T.M."/>
            <person name="Wayne K.J."/>
            <person name="Tettelin H."/>
            <person name="Glass J.I."/>
            <person name="Rusch D."/>
            <person name="Podicherti R."/>
            <person name="Tsui H.-C.T."/>
            <person name="Winkler M.E."/>
        </authorList>
    </citation>
    <scope>NUCLEOTIDE SEQUENCE</scope>
</reference>
<organism evidence="1">
    <name type="scientific">marine metagenome</name>
    <dbReference type="NCBI Taxonomy" id="408172"/>
    <lineage>
        <taxon>unclassified sequences</taxon>
        <taxon>metagenomes</taxon>
        <taxon>ecological metagenomes</taxon>
    </lineage>
</organism>
<protein>
    <submittedName>
        <fullName evidence="1">Uncharacterized protein</fullName>
    </submittedName>
</protein>